<evidence type="ECO:0000256" key="1">
    <source>
        <dbReference type="SAM" id="MobiDB-lite"/>
    </source>
</evidence>
<dbReference type="SUPFAM" id="SSF46565">
    <property type="entry name" value="Chaperone J-domain"/>
    <property type="match status" value="1"/>
</dbReference>
<comment type="caution">
    <text evidence="3">The sequence shown here is derived from an EMBL/GenBank/DDBJ whole genome shotgun (WGS) entry which is preliminary data.</text>
</comment>
<accession>A0AAD2D054</accession>
<dbReference type="InterPro" id="IPR001623">
    <property type="entry name" value="DnaJ_domain"/>
</dbReference>
<dbReference type="InterPro" id="IPR036869">
    <property type="entry name" value="J_dom_sf"/>
</dbReference>
<feature type="compositionally biased region" description="Basic and acidic residues" evidence="1">
    <location>
        <begin position="75"/>
        <end position="86"/>
    </location>
</feature>
<name>A0AAD2D054_9STRA</name>
<gene>
    <name evidence="3" type="ORF">CYCCA115_LOCUS9368</name>
</gene>
<dbReference type="AlphaFoldDB" id="A0AAD2D054"/>
<feature type="region of interest" description="Disordered" evidence="1">
    <location>
        <begin position="75"/>
        <end position="183"/>
    </location>
</feature>
<dbReference type="PROSITE" id="PS50076">
    <property type="entry name" value="DNAJ_2"/>
    <property type="match status" value="1"/>
</dbReference>
<dbReference type="Gene3D" id="1.10.287.110">
    <property type="entry name" value="DnaJ domain"/>
    <property type="match status" value="1"/>
</dbReference>
<evidence type="ECO:0000313" key="4">
    <source>
        <dbReference type="Proteomes" id="UP001295423"/>
    </source>
</evidence>
<dbReference type="EMBL" id="CAKOGP040001335">
    <property type="protein sequence ID" value="CAJ1945224.1"/>
    <property type="molecule type" value="Genomic_DNA"/>
</dbReference>
<reference evidence="3" key="1">
    <citation type="submission" date="2023-08" db="EMBL/GenBank/DDBJ databases">
        <authorList>
            <person name="Audoor S."/>
            <person name="Bilcke G."/>
        </authorList>
    </citation>
    <scope>NUCLEOTIDE SEQUENCE</scope>
</reference>
<dbReference type="SMART" id="SM00271">
    <property type="entry name" value="DnaJ"/>
    <property type="match status" value="1"/>
</dbReference>
<feature type="compositionally biased region" description="Basic and acidic residues" evidence="1">
    <location>
        <begin position="131"/>
        <end position="183"/>
    </location>
</feature>
<evidence type="ECO:0000313" key="3">
    <source>
        <dbReference type="EMBL" id="CAJ1945224.1"/>
    </source>
</evidence>
<dbReference type="Proteomes" id="UP001295423">
    <property type="component" value="Unassembled WGS sequence"/>
</dbReference>
<feature type="compositionally biased region" description="Basic residues" evidence="1">
    <location>
        <begin position="116"/>
        <end position="130"/>
    </location>
</feature>
<organism evidence="3 4">
    <name type="scientific">Cylindrotheca closterium</name>
    <dbReference type="NCBI Taxonomy" id="2856"/>
    <lineage>
        <taxon>Eukaryota</taxon>
        <taxon>Sar</taxon>
        <taxon>Stramenopiles</taxon>
        <taxon>Ochrophyta</taxon>
        <taxon>Bacillariophyta</taxon>
        <taxon>Bacillariophyceae</taxon>
        <taxon>Bacillariophycidae</taxon>
        <taxon>Bacillariales</taxon>
        <taxon>Bacillariaceae</taxon>
        <taxon>Cylindrotheca</taxon>
    </lineage>
</organism>
<dbReference type="PRINTS" id="PR00625">
    <property type="entry name" value="JDOMAIN"/>
</dbReference>
<feature type="domain" description="J" evidence="2">
    <location>
        <begin position="18"/>
        <end position="86"/>
    </location>
</feature>
<dbReference type="CDD" id="cd06257">
    <property type="entry name" value="DnaJ"/>
    <property type="match status" value="1"/>
</dbReference>
<sequence>MEEEHFSNSSDDKLSLEDAFKYFEIDDPKEATREAVKKKFRRLSLVHHPDRNNQSQESVKEMQKINNLYEIMEQEFDRREGNDRLYNENIPEEPAENTTKPDPCDPDELGISKTEQKRRRKVHKRRRQKARYKERTEQERQQAEYKRRREEMEEEMHREWEEARRKMEDGRVPKETKRGQTTK</sequence>
<proteinExistence type="predicted"/>
<keyword evidence="4" id="KW-1185">Reference proteome</keyword>
<dbReference type="Pfam" id="PF00226">
    <property type="entry name" value="DnaJ"/>
    <property type="match status" value="1"/>
</dbReference>
<protein>
    <recommendedName>
        <fullName evidence="2">J domain-containing protein</fullName>
    </recommendedName>
</protein>
<evidence type="ECO:0000259" key="2">
    <source>
        <dbReference type="PROSITE" id="PS50076"/>
    </source>
</evidence>